<proteinExistence type="predicted"/>
<evidence type="ECO:0000313" key="4">
    <source>
        <dbReference type="Proteomes" id="UP000265325"/>
    </source>
</evidence>
<protein>
    <submittedName>
        <fullName evidence="3">Uncharacterized protein</fullName>
    </submittedName>
</protein>
<accession>A0A2P2GEM5</accession>
<feature type="compositionally biased region" description="Basic and acidic residues" evidence="1">
    <location>
        <begin position="69"/>
        <end position="80"/>
    </location>
</feature>
<dbReference type="Pfam" id="PF20087">
    <property type="entry name" value="DUF6479"/>
    <property type="match status" value="1"/>
</dbReference>
<evidence type="ECO:0000256" key="1">
    <source>
        <dbReference type="SAM" id="MobiDB-lite"/>
    </source>
</evidence>
<feature type="transmembrane region" description="Helical" evidence="2">
    <location>
        <begin position="14"/>
        <end position="34"/>
    </location>
</feature>
<reference evidence="3 4" key="1">
    <citation type="submission" date="2015-05" db="EMBL/GenBank/DDBJ databases">
        <title>Draft Genome assembly of Streptomyces showdoensis.</title>
        <authorList>
            <person name="Thapa K.K."/>
            <person name="Metsa-Ketela M."/>
        </authorList>
    </citation>
    <scope>NUCLEOTIDE SEQUENCE [LARGE SCALE GENOMIC DNA]</scope>
    <source>
        <strain evidence="3 4">ATCC 15227</strain>
    </source>
</reference>
<gene>
    <name evidence="3" type="ORF">VO63_31575</name>
</gene>
<keyword evidence="2" id="KW-0812">Transmembrane</keyword>
<evidence type="ECO:0000256" key="2">
    <source>
        <dbReference type="SAM" id="Phobius"/>
    </source>
</evidence>
<organism evidence="3 4">
    <name type="scientific">Streptomyces showdoensis</name>
    <dbReference type="NCBI Taxonomy" id="68268"/>
    <lineage>
        <taxon>Bacteria</taxon>
        <taxon>Bacillati</taxon>
        <taxon>Actinomycetota</taxon>
        <taxon>Actinomycetes</taxon>
        <taxon>Kitasatosporales</taxon>
        <taxon>Streptomycetaceae</taxon>
        <taxon>Streptomyces</taxon>
    </lineage>
</organism>
<name>A0A2P2GEM5_STREW</name>
<evidence type="ECO:0000313" key="3">
    <source>
        <dbReference type="EMBL" id="KKZ69966.1"/>
    </source>
</evidence>
<sequence>MKQGQIHRFAPREAAVLVLIGVIVVAVLIGAFVLGSKVRDEETAPPDPASHPLRPLTDRLPGEMSAYRRPFEVPRTDWANRLRPHQLGASTEASPVPPQE</sequence>
<dbReference type="AlphaFoldDB" id="A0A2P2GEM5"/>
<keyword evidence="2" id="KW-0472">Membrane</keyword>
<keyword evidence="4" id="KW-1185">Reference proteome</keyword>
<dbReference type="Proteomes" id="UP000265325">
    <property type="component" value="Unassembled WGS sequence"/>
</dbReference>
<keyword evidence="2" id="KW-1133">Transmembrane helix</keyword>
<feature type="region of interest" description="Disordered" evidence="1">
    <location>
        <begin position="39"/>
        <end position="100"/>
    </location>
</feature>
<comment type="caution">
    <text evidence="3">The sequence shown here is derived from an EMBL/GenBank/DDBJ whole genome shotgun (WGS) entry which is preliminary data.</text>
</comment>
<dbReference type="InterPro" id="IPR045513">
    <property type="entry name" value="DUF6479"/>
</dbReference>
<dbReference type="EMBL" id="LAQS01000073">
    <property type="protein sequence ID" value="KKZ69966.1"/>
    <property type="molecule type" value="Genomic_DNA"/>
</dbReference>